<dbReference type="Pfam" id="PF03726">
    <property type="entry name" value="PNPase"/>
    <property type="match status" value="1"/>
</dbReference>
<feature type="compositionally biased region" description="Polar residues" evidence="9">
    <location>
        <begin position="751"/>
        <end position="764"/>
    </location>
</feature>
<dbReference type="CDD" id="cd11363">
    <property type="entry name" value="RNase_PH_PNPase_1"/>
    <property type="match status" value="1"/>
</dbReference>
<dbReference type="PANTHER" id="PTHR11252:SF0">
    <property type="entry name" value="POLYRIBONUCLEOTIDE NUCLEOTIDYLTRANSFERASE 1, MITOCHONDRIAL"/>
    <property type="match status" value="1"/>
</dbReference>
<dbReference type="GO" id="GO:0000175">
    <property type="term" value="F:3'-5'-RNA exonuclease activity"/>
    <property type="evidence" value="ECO:0007669"/>
    <property type="project" value="TreeGrafter"/>
</dbReference>
<dbReference type="FunFam" id="3.30.1370.10:FF:000044">
    <property type="entry name" value="Polyribonucleotide nucleotidyltransferase 1, mitochondrial"/>
    <property type="match status" value="1"/>
</dbReference>
<dbReference type="GO" id="GO:0005739">
    <property type="term" value="C:mitochondrion"/>
    <property type="evidence" value="ECO:0007669"/>
    <property type="project" value="TreeGrafter"/>
</dbReference>
<dbReference type="AlphaFoldDB" id="A0A2I4AYL3"/>
<evidence type="ECO:0000256" key="3">
    <source>
        <dbReference type="ARBA" id="ARBA00022490"/>
    </source>
</evidence>
<dbReference type="EC" id="2.7.7.8" evidence="2"/>
<evidence type="ECO:0000256" key="9">
    <source>
        <dbReference type="SAM" id="MobiDB-lite"/>
    </source>
</evidence>
<feature type="region of interest" description="Disordered" evidence="9">
    <location>
        <begin position="751"/>
        <end position="770"/>
    </location>
</feature>
<accession>A0A2I4AYL3</accession>
<dbReference type="SUPFAM" id="SSF46915">
    <property type="entry name" value="Polynucleotide phosphorylase/guanosine pentaphosphate synthase (PNPase/GPSI), domain 3"/>
    <property type="match status" value="1"/>
</dbReference>
<dbReference type="InterPro" id="IPR036456">
    <property type="entry name" value="PNPase_PH_RNA-bd_sf"/>
</dbReference>
<dbReference type="Pfam" id="PF03725">
    <property type="entry name" value="RNase_PH_C"/>
    <property type="match status" value="1"/>
</dbReference>
<dbReference type="CDD" id="cd09033">
    <property type="entry name" value="KH-I_PNPT1"/>
    <property type="match status" value="1"/>
</dbReference>
<dbReference type="KEGG" id="alim:106515367"/>
<dbReference type="SUPFAM" id="SSF54791">
    <property type="entry name" value="Eukaryotic type KH-domain (KH-domain type I)"/>
    <property type="match status" value="1"/>
</dbReference>
<dbReference type="InterPro" id="IPR003029">
    <property type="entry name" value="S1_domain"/>
</dbReference>
<dbReference type="InterPro" id="IPR001247">
    <property type="entry name" value="ExoRNase_PH_dom1"/>
</dbReference>
<keyword evidence="4" id="KW-0808">Transferase</keyword>
<proteinExistence type="inferred from homology"/>
<feature type="domain" description="S1 motif" evidence="10">
    <location>
        <begin position="666"/>
        <end position="737"/>
    </location>
</feature>
<reference evidence="12" key="1">
    <citation type="submission" date="2025-08" db="UniProtKB">
        <authorList>
            <consortium name="RefSeq"/>
        </authorList>
    </citation>
    <scope>IDENTIFICATION</scope>
    <source>
        <strain evidence="12">Quisiro</strain>
    </source>
</reference>
<dbReference type="InterPro" id="IPR015847">
    <property type="entry name" value="ExoRNase_PH_dom2"/>
</dbReference>
<dbReference type="NCBIfam" id="NF008805">
    <property type="entry name" value="PRK11824.1"/>
    <property type="match status" value="1"/>
</dbReference>
<evidence type="ECO:0000313" key="11">
    <source>
        <dbReference type="Proteomes" id="UP000192220"/>
    </source>
</evidence>
<dbReference type="Gene3D" id="3.30.230.70">
    <property type="entry name" value="GHMP Kinase, N-terminal domain"/>
    <property type="match status" value="2"/>
</dbReference>
<protein>
    <recommendedName>
        <fullName evidence="2">polyribonucleotide nucleotidyltransferase</fullName>
        <ecNumber evidence="2">2.7.7.8</ecNumber>
    </recommendedName>
    <alternativeName>
        <fullName evidence="7">Polynucleotide phosphorylase 1</fullName>
    </alternativeName>
</protein>
<dbReference type="InterPro" id="IPR036345">
    <property type="entry name" value="ExoRNase_PH_dom2_sf"/>
</dbReference>
<dbReference type="SUPFAM" id="SSF54211">
    <property type="entry name" value="Ribosomal protein S5 domain 2-like"/>
    <property type="match status" value="2"/>
</dbReference>
<dbReference type="GO" id="GO:0000965">
    <property type="term" value="P:mitochondrial RNA 3'-end processing"/>
    <property type="evidence" value="ECO:0007669"/>
    <property type="project" value="TreeGrafter"/>
</dbReference>
<organism evidence="11 12">
    <name type="scientific">Austrofundulus limnaeus</name>
    <name type="common">Annual killifish</name>
    <dbReference type="NCBI Taxonomy" id="52670"/>
    <lineage>
        <taxon>Eukaryota</taxon>
        <taxon>Metazoa</taxon>
        <taxon>Chordata</taxon>
        <taxon>Craniata</taxon>
        <taxon>Vertebrata</taxon>
        <taxon>Euteleostomi</taxon>
        <taxon>Actinopterygii</taxon>
        <taxon>Neopterygii</taxon>
        <taxon>Teleostei</taxon>
        <taxon>Neoteleostei</taxon>
        <taxon>Acanthomorphata</taxon>
        <taxon>Ovalentaria</taxon>
        <taxon>Atherinomorphae</taxon>
        <taxon>Cyprinodontiformes</taxon>
        <taxon>Rivulidae</taxon>
        <taxon>Austrofundulus</taxon>
    </lineage>
</organism>
<dbReference type="InterPro" id="IPR015848">
    <property type="entry name" value="PNPase_PH_RNA-bd_bac/org-type"/>
</dbReference>
<keyword evidence="11" id="KW-1185">Reference proteome</keyword>
<keyword evidence="3" id="KW-0963">Cytoplasm</keyword>
<dbReference type="InterPro" id="IPR020568">
    <property type="entry name" value="Ribosomal_Su5_D2-typ_SF"/>
</dbReference>
<dbReference type="CDD" id="cd11364">
    <property type="entry name" value="RNase_PH_PNPase_2"/>
    <property type="match status" value="1"/>
</dbReference>
<dbReference type="InterPro" id="IPR012340">
    <property type="entry name" value="NA-bd_OB-fold"/>
</dbReference>
<evidence type="ECO:0000313" key="12">
    <source>
        <dbReference type="RefSeq" id="XP_013860587.1"/>
    </source>
</evidence>
<dbReference type="STRING" id="52670.A0A2I4AYL3"/>
<dbReference type="FunFam" id="3.30.230.70:FF:000008">
    <property type="entry name" value="polyribonucleotide nucleotidyltransferase 1, mitochondrial"/>
    <property type="match status" value="1"/>
</dbReference>
<dbReference type="Pfam" id="PF01138">
    <property type="entry name" value="RNase_PH"/>
    <property type="match status" value="2"/>
</dbReference>
<dbReference type="NCBIfam" id="TIGR03591">
    <property type="entry name" value="polynuc_phos"/>
    <property type="match status" value="1"/>
</dbReference>
<dbReference type="PANTHER" id="PTHR11252">
    <property type="entry name" value="POLYRIBONUCLEOTIDE NUCLEOTIDYLTRANSFERASE"/>
    <property type="match status" value="1"/>
</dbReference>
<dbReference type="Pfam" id="PF00013">
    <property type="entry name" value="KH_1"/>
    <property type="match status" value="1"/>
</dbReference>
<evidence type="ECO:0000256" key="8">
    <source>
        <dbReference type="PROSITE-ProRule" id="PRU00117"/>
    </source>
</evidence>
<gene>
    <name evidence="12" type="primary">pnpt1</name>
</gene>
<dbReference type="SUPFAM" id="SSF50249">
    <property type="entry name" value="Nucleic acid-binding proteins"/>
    <property type="match status" value="1"/>
</dbReference>
<dbReference type="GO" id="GO:0005829">
    <property type="term" value="C:cytosol"/>
    <property type="evidence" value="ECO:0007669"/>
    <property type="project" value="TreeGrafter"/>
</dbReference>
<dbReference type="RefSeq" id="XP_013860587.1">
    <property type="nucleotide sequence ID" value="XM_014005133.1"/>
</dbReference>
<evidence type="ECO:0000256" key="4">
    <source>
        <dbReference type="ARBA" id="ARBA00022679"/>
    </source>
</evidence>
<dbReference type="InterPro" id="IPR012162">
    <property type="entry name" value="PNPase"/>
</dbReference>
<dbReference type="CTD" id="87178"/>
<comment type="similarity">
    <text evidence="1">Belongs to the polyribonucleotide nucleotidyltransferase family.</text>
</comment>
<evidence type="ECO:0000256" key="7">
    <source>
        <dbReference type="ARBA" id="ARBA00031451"/>
    </source>
</evidence>
<dbReference type="InterPro" id="IPR004087">
    <property type="entry name" value="KH_dom"/>
</dbReference>
<dbReference type="Gene3D" id="3.30.1370.10">
    <property type="entry name" value="K Homology domain, type 1"/>
    <property type="match status" value="1"/>
</dbReference>
<dbReference type="InParanoid" id="A0A2I4AYL3"/>
<dbReference type="PROSITE" id="PS50126">
    <property type="entry name" value="S1"/>
    <property type="match status" value="1"/>
</dbReference>
<dbReference type="SMART" id="SM00322">
    <property type="entry name" value="KH"/>
    <property type="match status" value="1"/>
</dbReference>
<keyword evidence="6 8" id="KW-0694">RNA-binding</keyword>
<dbReference type="Gene3D" id="2.40.50.140">
    <property type="entry name" value="Nucleic acid-binding proteins"/>
    <property type="match status" value="1"/>
</dbReference>
<dbReference type="Proteomes" id="UP000192220">
    <property type="component" value="Unplaced"/>
</dbReference>
<dbReference type="SUPFAM" id="SSF55666">
    <property type="entry name" value="Ribonuclease PH domain 2-like"/>
    <property type="match status" value="2"/>
</dbReference>
<dbReference type="GO" id="GO:0004654">
    <property type="term" value="F:polyribonucleotide nucleotidyltransferase activity"/>
    <property type="evidence" value="ECO:0007669"/>
    <property type="project" value="UniProtKB-EC"/>
</dbReference>
<evidence type="ECO:0000259" key="10">
    <source>
        <dbReference type="PROSITE" id="PS50126"/>
    </source>
</evidence>
<evidence type="ECO:0000256" key="2">
    <source>
        <dbReference type="ARBA" id="ARBA00012416"/>
    </source>
</evidence>
<dbReference type="OrthoDB" id="437922at2759"/>
<dbReference type="InterPro" id="IPR036612">
    <property type="entry name" value="KH_dom_type_1_sf"/>
</dbReference>
<dbReference type="GO" id="GO:0000958">
    <property type="term" value="P:mitochondrial mRNA catabolic process"/>
    <property type="evidence" value="ECO:0007669"/>
    <property type="project" value="TreeGrafter"/>
</dbReference>
<dbReference type="FunFam" id="2.40.50.140:FF:000113">
    <property type="entry name" value="polyribonucleotide nucleotidyltransferase 1, mitochondrial"/>
    <property type="match status" value="1"/>
</dbReference>
<dbReference type="InterPro" id="IPR027408">
    <property type="entry name" value="PNPase/RNase_PH_dom_sf"/>
</dbReference>
<dbReference type="InterPro" id="IPR004088">
    <property type="entry name" value="KH_dom_type_1"/>
</dbReference>
<dbReference type="GeneID" id="106515367"/>
<dbReference type="FunFam" id="3.30.230.70:FF:000032">
    <property type="entry name" value="Polyribonucleotide nucleotidyltransferase 1"/>
    <property type="match status" value="1"/>
</dbReference>
<dbReference type="GO" id="GO:0003723">
    <property type="term" value="F:RNA binding"/>
    <property type="evidence" value="ECO:0007669"/>
    <property type="project" value="UniProtKB-UniRule"/>
</dbReference>
<dbReference type="PIRSF" id="PIRSF005499">
    <property type="entry name" value="PNPase"/>
    <property type="match status" value="1"/>
</dbReference>
<sequence>MTSFLRLGRSVSRLHVRPCHQSVYSRNTNLRRVEVDLGEKKLEISSGKFARFADGAAVVQLGDTSVMVTAVSKTKPSPSQFMPLVVDYRQKAAAAGRIPTNYIRRELGTTDNEILTSRLIDRSIRPLFPAGYFYDTQVLCNLLAVDGVNDPDVLAINAASAALALSDIPWDGPIGAVRVGMVNGELLVNPTRAEMASSTLNLIVSGAPSSQVVMIEASAENVLQQDFCHAVKMGVKHSQQIIKGIQRLAREQNVTKRTPAKTFLAPTEMLEHTRKTLSEKIYAVFTDITHDKISRDEAINKIRLEAEENLKENFPQAEPFEIIESFNVVTKEIFRNLVLNEYRRCDGRALTALRNISCDVDLFKPLHGSALFQRGQTQVLCSVTFDSMESSVKTDIITTALSGIKDKNFMLHYEFPPYATNETGRMGGLNRRELGHGALAEKALRPVVPKEFPFTIRVTAEVLESNGSSSMASACGGSLALMDAGVPISSAVAGVAIGLISKANSENPSELEDYRLLTDILGIEDYLGDMDFKLAGTNKGITALQADVKIPGLPLKVVMEAIQQATVAKKEILGIMNKCISKPREHRKENGPIVENIRVPVSRRARFVGPGGYNLRRIQAQTGVTISQVDEETFSVFAPTPGAMNEAQEFIREICKDDQDQQLEFGAIYTATITEIHDIGVMVKLYTNMSPVLLHNSQLDHKRIKHPSALGLEVGQQIQVKYFGRDPTDGRMRLSRKVLQSPSATFVKTLSEKQSISMGSNNSEMPDANL</sequence>
<name>A0A2I4AYL3_AUSLI</name>
<evidence type="ECO:0000256" key="6">
    <source>
        <dbReference type="ARBA" id="ARBA00022884"/>
    </source>
</evidence>
<dbReference type="PROSITE" id="PS50084">
    <property type="entry name" value="KH_TYPE_1"/>
    <property type="match status" value="1"/>
</dbReference>
<evidence type="ECO:0000256" key="5">
    <source>
        <dbReference type="ARBA" id="ARBA00022695"/>
    </source>
</evidence>
<keyword evidence="5" id="KW-0548">Nucleotidyltransferase</keyword>
<evidence type="ECO:0000256" key="1">
    <source>
        <dbReference type="ARBA" id="ARBA00007404"/>
    </source>
</evidence>